<dbReference type="AlphaFoldDB" id="A0A139N7J3"/>
<evidence type="ECO:0000313" key="2">
    <source>
        <dbReference type="Proteomes" id="UP000070198"/>
    </source>
</evidence>
<protein>
    <submittedName>
        <fullName evidence="1">Uncharacterized protein</fullName>
    </submittedName>
</protein>
<accession>A0A139N7J3</accession>
<name>A0A139N7J3_9STRE</name>
<organism evidence="1 2">
    <name type="scientific">Streptococcus gallolyticus</name>
    <dbReference type="NCBI Taxonomy" id="315405"/>
    <lineage>
        <taxon>Bacteria</taxon>
        <taxon>Bacillati</taxon>
        <taxon>Bacillota</taxon>
        <taxon>Bacilli</taxon>
        <taxon>Lactobacillales</taxon>
        <taxon>Streptococcaceae</taxon>
        <taxon>Streptococcus</taxon>
    </lineage>
</organism>
<proteinExistence type="predicted"/>
<dbReference type="EMBL" id="LQOF01000100">
    <property type="protein sequence ID" value="KXT71787.1"/>
    <property type="molecule type" value="Genomic_DNA"/>
</dbReference>
<dbReference type="PATRIC" id="fig|315405.11.peg.817"/>
<evidence type="ECO:0000313" key="1">
    <source>
        <dbReference type="EMBL" id="KXT71787.1"/>
    </source>
</evidence>
<reference evidence="1 2" key="1">
    <citation type="submission" date="2016-01" db="EMBL/GenBank/DDBJ databases">
        <title>Highly variable Streptococcus oralis are common among viridans streptococci isolated from primates.</title>
        <authorList>
            <person name="Denapaite D."/>
            <person name="Rieger M."/>
            <person name="Koendgen S."/>
            <person name="Brueckner R."/>
            <person name="Ochigava I."/>
            <person name="Kappeler P."/>
            <person name="Maetz-Rensing K."/>
            <person name="Leendertz F."/>
            <person name="Hakenbeck R."/>
        </authorList>
    </citation>
    <scope>NUCLEOTIDE SEQUENCE [LARGE SCALE GENOMIC DNA]</scope>
    <source>
        <strain evidence="1 2">DD02</strain>
    </source>
</reference>
<dbReference type="RefSeq" id="WP_061458412.1">
    <property type="nucleotide sequence ID" value="NZ_KQ968745.1"/>
</dbReference>
<sequence>MAIRQVTSSEEVKRPLGRFQLSKHQTQDYYDLHSAVELLDVKNIINNHKAYIELVDYGYLQLMEISGKDLGSLSYNEVNRTLDNFEKWITDFNTNVQIEVTTLPTDTTTQIADLRHHLSLVRQEKAKLSPTSRRYYQLEDQEQLLHNNMQVEESIQQEIYNTEFILWLFAPTTSEMDELVRKAKTYGNNDFVPQDISITKKEQIIKQYNNMNEKV</sequence>
<gene>
    <name evidence="1" type="ORF">SGADD02_00720</name>
</gene>
<comment type="caution">
    <text evidence="1">The sequence shown here is derived from an EMBL/GenBank/DDBJ whole genome shotgun (WGS) entry which is preliminary data.</text>
</comment>
<dbReference type="Proteomes" id="UP000070198">
    <property type="component" value="Unassembled WGS sequence"/>
</dbReference>